<keyword evidence="2" id="KW-1185">Reference proteome</keyword>
<evidence type="ECO:0000313" key="2">
    <source>
        <dbReference type="Proteomes" id="UP000005237"/>
    </source>
</evidence>
<proteinExistence type="predicted"/>
<evidence type="ECO:0008006" key="3">
    <source>
        <dbReference type="Google" id="ProtNLM"/>
    </source>
</evidence>
<reference evidence="2" key="1">
    <citation type="submission" date="2010-08" db="EMBL/GenBank/DDBJ databases">
        <authorList>
            <consortium name="Caenorhabditis japonica Sequencing Consortium"/>
            <person name="Wilson R.K."/>
        </authorList>
    </citation>
    <scope>NUCLEOTIDE SEQUENCE [LARGE SCALE GENOMIC DNA]</scope>
    <source>
        <strain evidence="2">DF5081</strain>
    </source>
</reference>
<evidence type="ECO:0000313" key="1">
    <source>
        <dbReference type="EnsemblMetazoa" id="CJA22107.1"/>
    </source>
</evidence>
<name>A0A8R1E726_CAEJA</name>
<sequence>MTTELLNSVWTSSIPPHRQGAPAEVHPLHIRHRIQQRKEHLRTENHLGKNLPFGLKRTQFPVKLAFAIIINKAQGQSFERVGL</sequence>
<dbReference type="AlphaFoldDB" id="A0A8R1E726"/>
<dbReference type="EnsemblMetazoa" id="CJA22107.1">
    <property type="protein sequence ID" value="CJA22107.1"/>
    <property type="gene ID" value="WBGene00177679"/>
</dbReference>
<dbReference type="Proteomes" id="UP000005237">
    <property type="component" value="Unassembled WGS sequence"/>
</dbReference>
<organism evidence="1 2">
    <name type="scientific">Caenorhabditis japonica</name>
    <dbReference type="NCBI Taxonomy" id="281687"/>
    <lineage>
        <taxon>Eukaryota</taxon>
        <taxon>Metazoa</taxon>
        <taxon>Ecdysozoa</taxon>
        <taxon>Nematoda</taxon>
        <taxon>Chromadorea</taxon>
        <taxon>Rhabditida</taxon>
        <taxon>Rhabditina</taxon>
        <taxon>Rhabditomorpha</taxon>
        <taxon>Rhabditoidea</taxon>
        <taxon>Rhabditidae</taxon>
        <taxon>Peloderinae</taxon>
        <taxon>Caenorhabditis</taxon>
    </lineage>
</organism>
<accession>A0A8R1E726</accession>
<protein>
    <recommendedName>
        <fullName evidence="3">ATP-dependent DNA helicase</fullName>
    </recommendedName>
</protein>
<reference evidence="1" key="2">
    <citation type="submission" date="2022-06" db="UniProtKB">
        <authorList>
            <consortium name="EnsemblMetazoa"/>
        </authorList>
    </citation>
    <scope>IDENTIFICATION</scope>
    <source>
        <strain evidence="1">DF5081</strain>
    </source>
</reference>